<feature type="transmembrane region" description="Helical" evidence="1">
    <location>
        <begin position="17"/>
        <end position="35"/>
    </location>
</feature>
<dbReference type="AlphaFoldDB" id="A0AAN7PXP1"/>
<accession>A0AAN7PXP1</accession>
<organism evidence="2 3">
    <name type="scientific">Trapa incisa</name>
    <dbReference type="NCBI Taxonomy" id="236973"/>
    <lineage>
        <taxon>Eukaryota</taxon>
        <taxon>Viridiplantae</taxon>
        <taxon>Streptophyta</taxon>
        <taxon>Embryophyta</taxon>
        <taxon>Tracheophyta</taxon>
        <taxon>Spermatophyta</taxon>
        <taxon>Magnoliopsida</taxon>
        <taxon>eudicotyledons</taxon>
        <taxon>Gunneridae</taxon>
        <taxon>Pentapetalae</taxon>
        <taxon>rosids</taxon>
        <taxon>malvids</taxon>
        <taxon>Myrtales</taxon>
        <taxon>Lythraceae</taxon>
        <taxon>Trapa</taxon>
    </lineage>
</organism>
<reference evidence="2 3" key="1">
    <citation type="journal article" date="2023" name="Hortic Res">
        <title>Pangenome of water caltrop reveals structural variations and asymmetric subgenome divergence after allopolyploidization.</title>
        <authorList>
            <person name="Zhang X."/>
            <person name="Chen Y."/>
            <person name="Wang L."/>
            <person name="Yuan Y."/>
            <person name="Fang M."/>
            <person name="Shi L."/>
            <person name="Lu R."/>
            <person name="Comes H.P."/>
            <person name="Ma Y."/>
            <person name="Chen Y."/>
            <person name="Huang G."/>
            <person name="Zhou Y."/>
            <person name="Zheng Z."/>
            <person name="Qiu Y."/>
        </authorList>
    </citation>
    <scope>NUCLEOTIDE SEQUENCE [LARGE SCALE GENOMIC DNA]</scope>
    <source>
        <tissue evidence="2">Roots</tissue>
    </source>
</reference>
<keyword evidence="1" id="KW-1133">Transmembrane helix</keyword>
<evidence type="ECO:0000313" key="2">
    <source>
        <dbReference type="EMBL" id="KAK4755614.1"/>
    </source>
</evidence>
<name>A0AAN7PXP1_9MYRT</name>
<protein>
    <submittedName>
        <fullName evidence="2">Uncharacterized protein</fullName>
    </submittedName>
</protein>
<dbReference type="EMBL" id="JAXIOK010000014">
    <property type="protein sequence ID" value="KAK4755614.1"/>
    <property type="molecule type" value="Genomic_DNA"/>
</dbReference>
<keyword evidence="1" id="KW-0812">Transmembrane</keyword>
<keyword evidence="3" id="KW-1185">Reference proteome</keyword>
<comment type="caution">
    <text evidence="2">The sequence shown here is derived from an EMBL/GenBank/DDBJ whole genome shotgun (WGS) entry which is preliminary data.</text>
</comment>
<evidence type="ECO:0000313" key="3">
    <source>
        <dbReference type="Proteomes" id="UP001345219"/>
    </source>
</evidence>
<proteinExistence type="predicted"/>
<keyword evidence="1" id="KW-0472">Membrane</keyword>
<evidence type="ECO:0000256" key="1">
    <source>
        <dbReference type="SAM" id="Phobius"/>
    </source>
</evidence>
<gene>
    <name evidence="2" type="ORF">SAY87_009371</name>
</gene>
<dbReference type="Proteomes" id="UP001345219">
    <property type="component" value="Chromosome 8"/>
</dbReference>
<sequence>MFLNVNLETSSLDLLSIPWNCGKIIFFLLVIGSVMDEELQRLFYRCSIIVDVGDQANLIYLKSPLITCPCPCNTQLLTSDLLGSPFPLVMFRPSPSYHHALLPTALCISLCLLFSSASSLSPPCHSSLPSGSAFLYLVLLSS</sequence>